<proteinExistence type="predicted"/>
<reference evidence="3" key="1">
    <citation type="journal article" date="2019" name="Int. J. Syst. Evol. Microbiol.">
        <title>The Global Catalogue of Microorganisms (GCM) 10K type strain sequencing project: providing services to taxonomists for standard genome sequencing and annotation.</title>
        <authorList>
            <consortium name="The Broad Institute Genomics Platform"/>
            <consortium name="The Broad Institute Genome Sequencing Center for Infectious Disease"/>
            <person name="Wu L."/>
            <person name="Ma J."/>
        </authorList>
    </citation>
    <scope>NUCLEOTIDE SEQUENCE [LARGE SCALE GENOMIC DNA]</scope>
    <source>
        <strain evidence="3">CCUG 43304</strain>
    </source>
</reference>
<feature type="chain" id="PRO_5046321673" evidence="1">
    <location>
        <begin position="29"/>
        <end position="227"/>
    </location>
</feature>
<comment type="caution">
    <text evidence="2">The sequence shown here is derived from an EMBL/GenBank/DDBJ whole genome shotgun (WGS) entry which is preliminary data.</text>
</comment>
<gene>
    <name evidence="2" type="ORF">ACFQB0_04435</name>
</gene>
<protein>
    <submittedName>
        <fullName evidence="2">Uncharacterized protein</fullName>
    </submittedName>
</protein>
<name>A0ABW1VBB6_9MICO</name>
<evidence type="ECO:0000313" key="3">
    <source>
        <dbReference type="Proteomes" id="UP001596306"/>
    </source>
</evidence>
<dbReference type="Proteomes" id="UP001596306">
    <property type="component" value="Unassembled WGS sequence"/>
</dbReference>
<dbReference type="EMBL" id="JBHSTP010000001">
    <property type="protein sequence ID" value="MFC6355356.1"/>
    <property type="molecule type" value="Genomic_DNA"/>
</dbReference>
<feature type="signal peptide" evidence="1">
    <location>
        <begin position="1"/>
        <end position="28"/>
    </location>
</feature>
<keyword evidence="3" id="KW-1185">Reference proteome</keyword>
<evidence type="ECO:0000313" key="2">
    <source>
        <dbReference type="EMBL" id="MFC6355356.1"/>
    </source>
</evidence>
<evidence type="ECO:0000256" key="1">
    <source>
        <dbReference type="SAM" id="SignalP"/>
    </source>
</evidence>
<sequence>MARKMSYFFAVSAAAILVSGLGLTQAAADTQELPSEFVTEVTTVWNAHGVSAATQESLLTKLKAGEPVEAMGTGAAPVFVGESEVEGTLEKVSTYSDGSIAVLTLERPAVPEWGGDRTRGVSGCSMSGAGRIHTNCKVSGWFTGVSLSFLADYKLGTVEDARINNYWAPTVGCVFPLTCTGPTLEVTRLAQMGSLAARVGVVAYWSGAGSGTTRLFLDVRDYSATTN</sequence>
<organism evidence="2 3">
    <name type="scientific">Luethyella okanaganae</name>
    <dbReference type="NCBI Taxonomy" id="69372"/>
    <lineage>
        <taxon>Bacteria</taxon>
        <taxon>Bacillati</taxon>
        <taxon>Actinomycetota</taxon>
        <taxon>Actinomycetes</taxon>
        <taxon>Micrococcales</taxon>
        <taxon>Microbacteriaceae</taxon>
        <taxon>Luethyella</taxon>
    </lineage>
</organism>
<accession>A0ABW1VBB6</accession>
<keyword evidence="1" id="KW-0732">Signal</keyword>
<dbReference type="RefSeq" id="WP_386728071.1">
    <property type="nucleotide sequence ID" value="NZ_JBHSTP010000001.1"/>
</dbReference>